<evidence type="ECO:0000313" key="1">
    <source>
        <dbReference type="EMBL" id="GAA2134789.1"/>
    </source>
</evidence>
<dbReference type="Proteomes" id="UP001500102">
    <property type="component" value="Unassembled WGS sequence"/>
</dbReference>
<gene>
    <name evidence="1" type="ORF">GCM10009825_18720</name>
</gene>
<proteinExistence type="predicted"/>
<keyword evidence="2" id="KW-1185">Reference proteome</keyword>
<sequence>MLNVRTWWAAMRATSAPRPAGEVTASTRDAELQYCWLLPGDVTYSAVPSTPEA</sequence>
<protein>
    <submittedName>
        <fullName evidence="1">Uncharacterized protein</fullName>
    </submittedName>
</protein>
<comment type="caution">
    <text evidence="1">The sequence shown here is derived from an EMBL/GenBank/DDBJ whole genome shotgun (WGS) entry which is preliminary data.</text>
</comment>
<organism evidence="1 2">
    <name type="scientific">Arthrobacter humicola</name>
    <dbReference type="NCBI Taxonomy" id="409291"/>
    <lineage>
        <taxon>Bacteria</taxon>
        <taxon>Bacillati</taxon>
        <taxon>Actinomycetota</taxon>
        <taxon>Actinomycetes</taxon>
        <taxon>Micrococcales</taxon>
        <taxon>Micrococcaceae</taxon>
        <taxon>Arthrobacter</taxon>
    </lineage>
</organism>
<accession>A0ABP5KMX1</accession>
<evidence type="ECO:0000313" key="2">
    <source>
        <dbReference type="Proteomes" id="UP001500102"/>
    </source>
</evidence>
<reference evidence="2" key="1">
    <citation type="journal article" date="2019" name="Int. J. Syst. Evol. Microbiol.">
        <title>The Global Catalogue of Microorganisms (GCM) 10K type strain sequencing project: providing services to taxonomists for standard genome sequencing and annotation.</title>
        <authorList>
            <consortium name="The Broad Institute Genomics Platform"/>
            <consortium name="The Broad Institute Genome Sequencing Center for Infectious Disease"/>
            <person name="Wu L."/>
            <person name="Ma J."/>
        </authorList>
    </citation>
    <scope>NUCLEOTIDE SEQUENCE [LARGE SCALE GENOMIC DNA]</scope>
    <source>
        <strain evidence="2">JCM 15921</strain>
    </source>
</reference>
<name>A0ABP5KMX1_9MICC</name>
<dbReference type="EMBL" id="BAAAQB010000026">
    <property type="protein sequence ID" value="GAA2134789.1"/>
    <property type="molecule type" value="Genomic_DNA"/>
</dbReference>